<comment type="caution">
    <text evidence="1">The sequence shown here is derived from an EMBL/GenBank/DDBJ whole genome shotgun (WGS) entry which is preliminary data.</text>
</comment>
<proteinExistence type="predicted"/>
<evidence type="ECO:0008006" key="3">
    <source>
        <dbReference type="Google" id="ProtNLM"/>
    </source>
</evidence>
<gene>
    <name evidence="1" type="ORF">FWK35_00037627</name>
</gene>
<protein>
    <recommendedName>
        <fullName evidence="3">Transposase domain-containing protein</fullName>
    </recommendedName>
</protein>
<organism evidence="1 2">
    <name type="scientific">Aphis craccivora</name>
    <name type="common">Cowpea aphid</name>
    <dbReference type="NCBI Taxonomy" id="307492"/>
    <lineage>
        <taxon>Eukaryota</taxon>
        <taxon>Metazoa</taxon>
        <taxon>Ecdysozoa</taxon>
        <taxon>Arthropoda</taxon>
        <taxon>Hexapoda</taxon>
        <taxon>Insecta</taxon>
        <taxon>Pterygota</taxon>
        <taxon>Neoptera</taxon>
        <taxon>Paraneoptera</taxon>
        <taxon>Hemiptera</taxon>
        <taxon>Sternorrhyncha</taxon>
        <taxon>Aphidomorpha</taxon>
        <taxon>Aphidoidea</taxon>
        <taxon>Aphididae</taxon>
        <taxon>Aphidini</taxon>
        <taxon>Aphis</taxon>
        <taxon>Aphis</taxon>
    </lineage>
</organism>
<dbReference type="OrthoDB" id="6576929at2759"/>
<keyword evidence="2" id="KW-1185">Reference proteome</keyword>
<sequence>MGNGTYYHFSIKSEVELLLQNDKENKTPKTLLLVVGIDGLPLTTNPPSQLWPILGAYFGKTKPSDSNSFLLQFVNEMNELFYTGVTYNNNHVNVILHALICDIPAKSFVLNTKGHTGKNSCVRCTITGEWSKRRVCFPDLDCPMRSHQSFITYEDKMYHLGETILTKIPKNNISSSIPYDYMHLNCIGVLKKLLLFWIHKKHDLNLPSQLVTVIDNKFKFLSSYIPVEFQRKTNEYSRMHPMRDVNRWKASELRQCLLYTGIVVFQNIVKKEVYNHFVVLSVAIRILLVKCTDYFNNYANLLLRQFIVAFKSLCGQSYISHNIHALCHQAEDAKKYGSLERISAFPFENFMQPLKRDVRTGVKPLQQ</sequence>
<reference evidence="1 2" key="1">
    <citation type="submission" date="2019-08" db="EMBL/GenBank/DDBJ databases">
        <title>Whole genome of Aphis craccivora.</title>
        <authorList>
            <person name="Voronova N.V."/>
            <person name="Shulinski R.S."/>
            <person name="Bandarenka Y.V."/>
            <person name="Zhorov D.G."/>
            <person name="Warner D."/>
        </authorList>
    </citation>
    <scope>NUCLEOTIDE SEQUENCE [LARGE SCALE GENOMIC DNA]</scope>
    <source>
        <strain evidence="1">180601</strain>
        <tissue evidence="1">Whole Body</tissue>
    </source>
</reference>
<dbReference type="PANTHER" id="PTHR33053:SF9">
    <property type="entry name" value="AGAP000105-PA"/>
    <property type="match status" value="1"/>
</dbReference>
<dbReference type="EMBL" id="VUJU01017228">
    <property type="protein sequence ID" value="KAF0684493.1"/>
    <property type="molecule type" value="Genomic_DNA"/>
</dbReference>
<evidence type="ECO:0000313" key="2">
    <source>
        <dbReference type="Proteomes" id="UP000478052"/>
    </source>
</evidence>
<evidence type="ECO:0000313" key="1">
    <source>
        <dbReference type="EMBL" id="KAF0684493.1"/>
    </source>
</evidence>
<dbReference type="Proteomes" id="UP000478052">
    <property type="component" value="Unassembled WGS sequence"/>
</dbReference>
<accession>A0A6G0VHI9</accession>
<feature type="non-terminal residue" evidence="1">
    <location>
        <position position="367"/>
    </location>
</feature>
<dbReference type="PANTHER" id="PTHR33053">
    <property type="entry name" value="PROTEIN, PUTATIVE-RELATED"/>
    <property type="match status" value="1"/>
</dbReference>
<dbReference type="AlphaFoldDB" id="A0A6G0VHI9"/>
<name>A0A6G0VHI9_APHCR</name>